<gene>
    <name evidence="2" type="ORF">V6N11_016017</name>
</gene>
<name>A0ABR2TU73_9ROSI</name>
<protein>
    <recommendedName>
        <fullName evidence="4">GAG-pre-integrase domain-containing protein</fullName>
    </recommendedName>
</protein>
<keyword evidence="3" id="KW-1185">Reference proteome</keyword>
<comment type="caution">
    <text evidence="2">The sequence shown here is derived from an EMBL/GenBank/DDBJ whole genome shotgun (WGS) entry which is preliminary data.</text>
</comment>
<evidence type="ECO:0008006" key="4">
    <source>
        <dbReference type="Google" id="ProtNLM"/>
    </source>
</evidence>
<evidence type="ECO:0000256" key="1">
    <source>
        <dbReference type="SAM" id="Phobius"/>
    </source>
</evidence>
<keyword evidence="1" id="KW-0472">Membrane</keyword>
<dbReference type="EMBL" id="JBBPBN010000004">
    <property type="protein sequence ID" value="KAK9040881.1"/>
    <property type="molecule type" value="Genomic_DNA"/>
</dbReference>
<reference evidence="2 3" key="1">
    <citation type="journal article" date="2024" name="G3 (Bethesda)">
        <title>Genome assembly of Hibiscus sabdariffa L. provides insights into metabolisms of medicinal natural products.</title>
        <authorList>
            <person name="Kim T."/>
        </authorList>
    </citation>
    <scope>NUCLEOTIDE SEQUENCE [LARGE SCALE GENOMIC DNA]</scope>
    <source>
        <strain evidence="2">TK-2024</strain>
        <tissue evidence="2">Old leaves</tissue>
    </source>
</reference>
<evidence type="ECO:0000313" key="3">
    <source>
        <dbReference type="Proteomes" id="UP001396334"/>
    </source>
</evidence>
<feature type="transmembrane region" description="Helical" evidence="1">
    <location>
        <begin position="38"/>
        <end position="59"/>
    </location>
</feature>
<sequence length="104" mass="11688">MVCDSCLAAKKVSGGHRFIPHAEETQNATLHNMKKSNMLWIGLATTNATLHFLALNFGLRKASLLLYEMQNQNHVTSPPACTINVVIRFAATDYFNYHLLLDRL</sequence>
<evidence type="ECO:0000313" key="2">
    <source>
        <dbReference type="EMBL" id="KAK9040881.1"/>
    </source>
</evidence>
<keyword evidence="1" id="KW-0812">Transmembrane</keyword>
<proteinExistence type="predicted"/>
<keyword evidence="1" id="KW-1133">Transmembrane helix</keyword>
<dbReference type="Proteomes" id="UP001396334">
    <property type="component" value="Unassembled WGS sequence"/>
</dbReference>
<accession>A0ABR2TU73</accession>
<organism evidence="2 3">
    <name type="scientific">Hibiscus sabdariffa</name>
    <name type="common">roselle</name>
    <dbReference type="NCBI Taxonomy" id="183260"/>
    <lineage>
        <taxon>Eukaryota</taxon>
        <taxon>Viridiplantae</taxon>
        <taxon>Streptophyta</taxon>
        <taxon>Embryophyta</taxon>
        <taxon>Tracheophyta</taxon>
        <taxon>Spermatophyta</taxon>
        <taxon>Magnoliopsida</taxon>
        <taxon>eudicotyledons</taxon>
        <taxon>Gunneridae</taxon>
        <taxon>Pentapetalae</taxon>
        <taxon>rosids</taxon>
        <taxon>malvids</taxon>
        <taxon>Malvales</taxon>
        <taxon>Malvaceae</taxon>
        <taxon>Malvoideae</taxon>
        <taxon>Hibiscus</taxon>
    </lineage>
</organism>